<dbReference type="PROSITE" id="PS50088">
    <property type="entry name" value="ANK_REPEAT"/>
    <property type="match status" value="3"/>
</dbReference>
<protein>
    <submittedName>
        <fullName evidence="5">Ankyrin 2,3/unc44</fullName>
    </submittedName>
</protein>
<dbReference type="AlphaFoldDB" id="L7CFW6"/>
<dbReference type="InterPro" id="IPR050776">
    <property type="entry name" value="Ank_Repeat/CDKN_Inhibitor"/>
</dbReference>
<reference evidence="5 6" key="1">
    <citation type="journal article" date="2013" name="Mar. Genomics">
        <title>Expression of sulfatases in Rhodopirellula baltica and the diversity of sulfatases in the genus Rhodopirellula.</title>
        <authorList>
            <person name="Wegner C.E."/>
            <person name="Richter-Heitmann T."/>
            <person name="Klindworth A."/>
            <person name="Klockow C."/>
            <person name="Richter M."/>
            <person name="Achstetter T."/>
            <person name="Glockner F.O."/>
            <person name="Harder J."/>
        </authorList>
    </citation>
    <scope>NUCLEOTIDE SEQUENCE [LARGE SCALE GENOMIC DNA]</scope>
    <source>
        <strain evidence="5 6">SWK14</strain>
    </source>
</reference>
<dbReference type="PATRIC" id="fig|993516.3.peg.3372"/>
<feature type="region of interest" description="Disordered" evidence="4">
    <location>
        <begin position="265"/>
        <end position="306"/>
    </location>
</feature>
<name>L7CFW6_RHOBT</name>
<dbReference type="Pfam" id="PF00023">
    <property type="entry name" value="Ank"/>
    <property type="match status" value="1"/>
</dbReference>
<dbReference type="Gene3D" id="1.25.40.20">
    <property type="entry name" value="Ankyrin repeat-containing domain"/>
    <property type="match status" value="2"/>
</dbReference>
<evidence type="ECO:0000313" key="6">
    <source>
        <dbReference type="Proteomes" id="UP000010959"/>
    </source>
</evidence>
<evidence type="ECO:0000256" key="3">
    <source>
        <dbReference type="PROSITE-ProRule" id="PRU00023"/>
    </source>
</evidence>
<evidence type="ECO:0000256" key="2">
    <source>
        <dbReference type="ARBA" id="ARBA00023043"/>
    </source>
</evidence>
<feature type="repeat" description="ANK" evidence="3">
    <location>
        <begin position="118"/>
        <end position="150"/>
    </location>
</feature>
<keyword evidence="1" id="KW-0677">Repeat</keyword>
<feature type="repeat" description="ANK" evidence="3">
    <location>
        <begin position="84"/>
        <end position="112"/>
    </location>
</feature>
<dbReference type="InterPro" id="IPR002110">
    <property type="entry name" value="Ankyrin_rpt"/>
</dbReference>
<gene>
    <name evidence="5" type="ORF">RBSWK_03165</name>
</gene>
<dbReference type="EMBL" id="AMWG01000081">
    <property type="protein sequence ID" value="ELP32918.1"/>
    <property type="molecule type" value="Genomic_DNA"/>
</dbReference>
<dbReference type="PROSITE" id="PS50297">
    <property type="entry name" value="ANK_REP_REGION"/>
    <property type="match status" value="3"/>
</dbReference>
<dbReference type="Proteomes" id="UP000010959">
    <property type="component" value="Unassembled WGS sequence"/>
</dbReference>
<organism evidence="5 6">
    <name type="scientific">Rhodopirellula baltica SWK14</name>
    <dbReference type="NCBI Taxonomy" id="993516"/>
    <lineage>
        <taxon>Bacteria</taxon>
        <taxon>Pseudomonadati</taxon>
        <taxon>Planctomycetota</taxon>
        <taxon>Planctomycetia</taxon>
        <taxon>Pirellulales</taxon>
        <taxon>Pirellulaceae</taxon>
        <taxon>Rhodopirellula</taxon>
    </lineage>
</organism>
<dbReference type="SUPFAM" id="SSF48403">
    <property type="entry name" value="Ankyrin repeat"/>
    <property type="match status" value="1"/>
</dbReference>
<accession>L7CFW6</accession>
<sequence>MHETARCCDFTLPHFWPERNPFLMDDRLIVNDECNQTCAFIFVVALLFAMLRDFELLAGIKRGHLSDFNQAVERGATYEAKDLDGRSASEVAVRSGQPEILRNLILAGANANGAVGKRGDQLIHLAAKIGDIGCLTVLLENGAHVDARGHYRRTPLHAVSKSGGGYMANLLFEHQANPDASDVRGNTPLHIASERGDLPMVKLMVKHHASALITNNQLYTPVHTTAANGHTEVANWLLDNESAVNSCQFDPAFVERIKKVAERHGHKETAGALAERSSSGRGHSLLDEPRSKANSSCDSFGLMPDI</sequence>
<feature type="repeat" description="ANK" evidence="3">
    <location>
        <begin position="184"/>
        <end position="216"/>
    </location>
</feature>
<dbReference type="SMART" id="SM00248">
    <property type="entry name" value="ANK"/>
    <property type="match status" value="5"/>
</dbReference>
<keyword evidence="2 3" id="KW-0040">ANK repeat</keyword>
<evidence type="ECO:0000256" key="4">
    <source>
        <dbReference type="SAM" id="MobiDB-lite"/>
    </source>
</evidence>
<comment type="caution">
    <text evidence="5">The sequence shown here is derived from an EMBL/GenBank/DDBJ whole genome shotgun (WGS) entry which is preliminary data.</text>
</comment>
<evidence type="ECO:0000313" key="5">
    <source>
        <dbReference type="EMBL" id="ELP32918.1"/>
    </source>
</evidence>
<dbReference type="PANTHER" id="PTHR24201">
    <property type="entry name" value="ANK_REP_REGION DOMAIN-CONTAINING PROTEIN"/>
    <property type="match status" value="1"/>
</dbReference>
<proteinExistence type="predicted"/>
<dbReference type="Pfam" id="PF12796">
    <property type="entry name" value="Ank_2"/>
    <property type="match status" value="1"/>
</dbReference>
<dbReference type="InterPro" id="IPR036770">
    <property type="entry name" value="Ankyrin_rpt-contain_sf"/>
</dbReference>
<evidence type="ECO:0000256" key="1">
    <source>
        <dbReference type="ARBA" id="ARBA00022737"/>
    </source>
</evidence>